<evidence type="ECO:0000256" key="1">
    <source>
        <dbReference type="SAM" id="MobiDB-lite"/>
    </source>
</evidence>
<proteinExistence type="predicted"/>
<reference evidence="2 3" key="1">
    <citation type="submission" date="2022-05" db="EMBL/GenBank/DDBJ databases">
        <title>Diverse viruses of marine archaea discovered using metagenomics.</title>
        <authorList>
            <person name="Zhou Y."/>
        </authorList>
    </citation>
    <scope>NUCLEOTIDE SEQUENCE [LARGE SCALE GENOMIC DNA]</scope>
    <source>
        <strain evidence="2">YSH_462411</strain>
    </source>
</reference>
<accession>A0A976UB53</accession>
<name>A0A976UB53_9CAUD</name>
<keyword evidence="3" id="KW-1185">Reference proteome</keyword>
<sequence>MVFGKKDNQPNGKNSPNENTKRRDTGRTDKYSDQTPRKDWEEYRKDNPKDEYRKDMKEDGDIDKQKKSIEFIKQEITATIQEYMETFNSAELNEWENKLQRQIHELQKFK</sequence>
<evidence type="ECO:0000313" key="3">
    <source>
        <dbReference type="Proteomes" id="UP001156919"/>
    </source>
</evidence>
<feature type="compositionally biased region" description="Polar residues" evidence="1">
    <location>
        <begin position="9"/>
        <end position="18"/>
    </location>
</feature>
<protein>
    <submittedName>
        <fullName evidence="2">Uncharacterized protein</fullName>
    </submittedName>
</protein>
<dbReference type="EMBL" id="ON649699">
    <property type="protein sequence ID" value="UVF62302.1"/>
    <property type="molecule type" value="Genomic_DNA"/>
</dbReference>
<feature type="region of interest" description="Disordered" evidence="1">
    <location>
        <begin position="1"/>
        <end position="65"/>
    </location>
</feature>
<evidence type="ECO:0000313" key="2">
    <source>
        <dbReference type="EMBL" id="UVF62302.1"/>
    </source>
</evidence>
<organism evidence="2 3">
    <name type="scientific">Nitrososphaeria virus YSH_462411</name>
    <dbReference type="NCBI Taxonomy" id="3071321"/>
    <lineage>
        <taxon>Viruses</taxon>
        <taxon>Duplodnaviria</taxon>
        <taxon>Heunggongvirae</taxon>
        <taxon>Uroviricota</taxon>
        <taxon>Caudoviricetes</taxon>
        <taxon>Juravirales</taxon>
        <taxon>Yangangviridae</taxon>
        <taxon>Nohelivirus</taxon>
        <taxon>Nohelivirus yangshanense</taxon>
    </lineage>
</organism>
<dbReference type="Proteomes" id="UP001156919">
    <property type="component" value="Segment"/>
</dbReference>
<feature type="compositionally biased region" description="Basic and acidic residues" evidence="1">
    <location>
        <begin position="19"/>
        <end position="65"/>
    </location>
</feature>